<dbReference type="PIRSF" id="PIRSF002599">
    <property type="entry name" value="Cold_shock_A"/>
    <property type="match status" value="1"/>
</dbReference>
<keyword evidence="1" id="KW-1133">Transmembrane helix</keyword>
<keyword evidence="3" id="KW-1185">Reference proteome</keyword>
<gene>
    <name evidence="2" type="ORF">SAMN05421677_101113</name>
</gene>
<keyword evidence="1" id="KW-0812">Transmembrane</keyword>
<organism evidence="2 3">
    <name type="scientific">Halobacillus aidingensis</name>
    <dbReference type="NCBI Taxonomy" id="240303"/>
    <lineage>
        <taxon>Bacteria</taxon>
        <taxon>Bacillati</taxon>
        <taxon>Bacillota</taxon>
        <taxon>Bacilli</taxon>
        <taxon>Bacillales</taxon>
        <taxon>Bacillaceae</taxon>
        <taxon>Halobacillus</taxon>
    </lineage>
</organism>
<dbReference type="InterPro" id="IPR010718">
    <property type="entry name" value="DUF1294"/>
</dbReference>
<dbReference type="Pfam" id="PF06961">
    <property type="entry name" value="DUF1294"/>
    <property type="match status" value="1"/>
</dbReference>
<dbReference type="GO" id="GO:0003676">
    <property type="term" value="F:nucleic acid binding"/>
    <property type="evidence" value="ECO:0007669"/>
    <property type="project" value="InterPro"/>
</dbReference>
<sequence>MDVVIFIGMYGIVINLILFIMMGIDKRWSKRGSWRIEEKKLWGIALAGGALGGWIGMSVFRHKTKHTSFKLGFSLITLLYIAGMAYLLNRFYL</sequence>
<evidence type="ECO:0000313" key="3">
    <source>
        <dbReference type="Proteomes" id="UP000198860"/>
    </source>
</evidence>
<feature type="transmembrane region" description="Helical" evidence="1">
    <location>
        <begin position="68"/>
        <end position="88"/>
    </location>
</feature>
<feature type="transmembrane region" description="Helical" evidence="1">
    <location>
        <begin position="6"/>
        <end position="24"/>
    </location>
</feature>
<dbReference type="RefSeq" id="WP_167355960.1">
    <property type="nucleotide sequence ID" value="NZ_FNIZ01000001.1"/>
</dbReference>
<proteinExistence type="predicted"/>
<accession>A0A1H0E6Z4</accession>
<dbReference type="EMBL" id="FNIZ01000001">
    <property type="protein sequence ID" value="SDN78164.1"/>
    <property type="molecule type" value="Genomic_DNA"/>
</dbReference>
<dbReference type="STRING" id="240303.SAMN05421677_101113"/>
<feature type="transmembrane region" description="Helical" evidence="1">
    <location>
        <begin position="44"/>
        <end position="62"/>
    </location>
</feature>
<protein>
    <submittedName>
        <fullName evidence="2">Uncharacterized membrane protein YsdA, DUF1294 family</fullName>
    </submittedName>
</protein>
<evidence type="ECO:0000313" key="2">
    <source>
        <dbReference type="EMBL" id="SDN78164.1"/>
    </source>
</evidence>
<dbReference type="InterPro" id="IPR012156">
    <property type="entry name" value="Cold_shock_CspA"/>
</dbReference>
<keyword evidence="1" id="KW-0472">Membrane</keyword>
<reference evidence="3" key="1">
    <citation type="submission" date="2016-10" db="EMBL/GenBank/DDBJ databases">
        <authorList>
            <person name="Varghese N."/>
            <person name="Submissions S."/>
        </authorList>
    </citation>
    <scope>NUCLEOTIDE SEQUENCE [LARGE SCALE GENOMIC DNA]</scope>
    <source>
        <strain evidence="3">CGMCC 1.3703</strain>
    </source>
</reference>
<dbReference type="AlphaFoldDB" id="A0A1H0E6Z4"/>
<dbReference type="Proteomes" id="UP000198860">
    <property type="component" value="Unassembled WGS sequence"/>
</dbReference>
<name>A0A1H0E6Z4_HALAD</name>
<evidence type="ECO:0000256" key="1">
    <source>
        <dbReference type="SAM" id="Phobius"/>
    </source>
</evidence>